<dbReference type="Pfam" id="PF00355">
    <property type="entry name" value="Rieske"/>
    <property type="match status" value="1"/>
</dbReference>
<dbReference type="SUPFAM" id="SSF55961">
    <property type="entry name" value="Bet v1-like"/>
    <property type="match status" value="1"/>
</dbReference>
<dbReference type="InterPro" id="IPR036922">
    <property type="entry name" value="Rieske_2Fe-2S_sf"/>
</dbReference>
<dbReference type="PANTHER" id="PTHR43756:SF5">
    <property type="entry name" value="CHOLINE MONOOXYGENASE, CHLOROPLASTIC"/>
    <property type="match status" value="1"/>
</dbReference>
<dbReference type="STRING" id="1332080.ATN00_07840"/>
<dbReference type="CDD" id="cd03469">
    <property type="entry name" value="Rieske_RO_Alpha_N"/>
    <property type="match status" value="1"/>
</dbReference>
<dbReference type="InterPro" id="IPR015881">
    <property type="entry name" value="ARHD_Rieske_2Fe_2S"/>
</dbReference>
<evidence type="ECO:0000256" key="7">
    <source>
        <dbReference type="ARBA" id="ARBA00023027"/>
    </source>
</evidence>
<evidence type="ECO:0000259" key="8">
    <source>
        <dbReference type="PROSITE" id="PS51296"/>
    </source>
</evidence>
<evidence type="ECO:0000256" key="6">
    <source>
        <dbReference type="ARBA" id="ARBA00023014"/>
    </source>
</evidence>
<dbReference type="EMBL" id="CP013264">
    <property type="protein sequence ID" value="ALR20228.1"/>
    <property type="molecule type" value="Genomic_DNA"/>
</dbReference>
<dbReference type="KEGG" id="sbd:ATN00_07840"/>
<gene>
    <name evidence="9" type="ORF">ATN00_07840</name>
</gene>
<feature type="domain" description="Rieske" evidence="8">
    <location>
        <begin position="44"/>
        <end position="154"/>
    </location>
</feature>
<dbReference type="Pfam" id="PF00848">
    <property type="entry name" value="Ring_hydroxyl_A"/>
    <property type="match status" value="1"/>
</dbReference>
<organism evidence="9 10">
    <name type="scientific">Sphingobium baderi</name>
    <dbReference type="NCBI Taxonomy" id="1332080"/>
    <lineage>
        <taxon>Bacteria</taxon>
        <taxon>Pseudomonadati</taxon>
        <taxon>Pseudomonadota</taxon>
        <taxon>Alphaproteobacteria</taxon>
        <taxon>Sphingomonadales</taxon>
        <taxon>Sphingomonadaceae</taxon>
        <taxon>Sphingobium</taxon>
    </lineage>
</organism>
<evidence type="ECO:0000313" key="10">
    <source>
        <dbReference type="Proteomes" id="UP000056968"/>
    </source>
</evidence>
<reference evidence="9 10" key="1">
    <citation type="submission" date="2015-11" db="EMBL/GenBank/DDBJ databases">
        <title>A Two-component Flavoprotein Monooxygenase System MeaXY Responsible for para-Hydroxylation of 2-Methyl-6-ethylaniline and 2,6-Diethylaniline in Sphingobium baderi DE-13.</title>
        <authorList>
            <person name="Cheng M."/>
            <person name="Meng Q."/>
            <person name="Yang Y."/>
            <person name="Chu C."/>
            <person name="Yan X."/>
            <person name="He J."/>
            <person name="Li S."/>
        </authorList>
    </citation>
    <scope>NUCLEOTIDE SEQUENCE [LARGE SCALE GENOMIC DNA]</scope>
    <source>
        <strain evidence="9 10">DE-13</strain>
    </source>
</reference>
<dbReference type="InterPro" id="IPR017941">
    <property type="entry name" value="Rieske_2Fe-2S"/>
</dbReference>
<dbReference type="PANTHER" id="PTHR43756">
    <property type="entry name" value="CHOLINE MONOOXYGENASE, CHLOROPLASTIC"/>
    <property type="match status" value="1"/>
</dbReference>
<accession>A0A0S3EXT5</accession>
<dbReference type="OrthoDB" id="7458380at2"/>
<keyword evidence="4" id="KW-0560">Oxidoreductase</keyword>
<evidence type="ECO:0000256" key="2">
    <source>
        <dbReference type="ARBA" id="ARBA00022714"/>
    </source>
</evidence>
<evidence type="ECO:0000256" key="1">
    <source>
        <dbReference type="ARBA" id="ARBA00001962"/>
    </source>
</evidence>
<dbReference type="Gene3D" id="2.102.10.10">
    <property type="entry name" value="Rieske [2Fe-2S] iron-sulphur domain"/>
    <property type="match status" value="1"/>
</dbReference>
<evidence type="ECO:0000256" key="4">
    <source>
        <dbReference type="ARBA" id="ARBA00023002"/>
    </source>
</evidence>
<keyword evidence="7" id="KW-0520">NAD</keyword>
<dbReference type="RefSeq" id="WP_062063711.1">
    <property type="nucleotide sequence ID" value="NZ_CP013264.1"/>
</dbReference>
<dbReference type="AlphaFoldDB" id="A0A0S3EXT5"/>
<keyword evidence="5" id="KW-0408">Iron</keyword>
<keyword evidence="3" id="KW-0479">Metal-binding</keyword>
<proteinExistence type="predicted"/>
<keyword evidence="2" id="KW-0001">2Fe-2S</keyword>
<evidence type="ECO:0000313" key="9">
    <source>
        <dbReference type="EMBL" id="ALR20228.1"/>
    </source>
</evidence>
<dbReference type="PROSITE" id="PS00570">
    <property type="entry name" value="RING_HYDROXYL_ALPHA"/>
    <property type="match status" value="1"/>
</dbReference>
<dbReference type="Gene3D" id="3.90.380.10">
    <property type="entry name" value="Naphthalene 1,2-dioxygenase Alpha Subunit, Chain A, domain 1"/>
    <property type="match status" value="1"/>
</dbReference>
<protein>
    <recommendedName>
        <fullName evidence="8">Rieske domain-containing protein</fullName>
    </recommendedName>
</protein>
<dbReference type="PRINTS" id="PR00090">
    <property type="entry name" value="RNGDIOXGNASE"/>
</dbReference>
<dbReference type="GO" id="GO:0051537">
    <property type="term" value="F:2 iron, 2 sulfur cluster binding"/>
    <property type="evidence" value="ECO:0007669"/>
    <property type="project" value="UniProtKB-KW"/>
</dbReference>
<keyword evidence="10" id="KW-1185">Reference proteome</keyword>
<evidence type="ECO:0000256" key="3">
    <source>
        <dbReference type="ARBA" id="ARBA00022723"/>
    </source>
</evidence>
<evidence type="ECO:0000256" key="5">
    <source>
        <dbReference type="ARBA" id="ARBA00023004"/>
    </source>
</evidence>
<sequence length="421" mass="47553">MVDISQYMTKAHDMGLVDGTVPVEYYTSPEYFQREQAMIFRRAWLMVGRVEEVGNPGDFVVRKIPTLSANVIIAHGKDGQVRAFHNSCSHRGVALVCEERGNALTFRCPYHAWLYRIDGSLNAVPSAQDFPHVDKAKNGLAPIHLDTWNGFIFLNFADTPEVSLREFLAGLDVMLDGAPFDQFPFYVQVTDEIDCNWKNLVNAFNEGYHVAILHQKTLRPAVVPQENPHLNYLDIKQFGPHSAGTVQRNFDYNPDAPVLSWVYSQMLPTSAPDQQAIAEGRAGFYEHPGINRLNIPNFGTETITIFPNISLQPLANGYLFYQFWPLSHNRMRMEVRIYSRHAPKNLREEFAMAHTLAATRDVVVEDMAMSRLQQIGLETGGKKVQNFGENEPLLRMFTRDYEAYLAGGGMLPGQHSAEAAE</sequence>
<dbReference type="SUPFAM" id="SSF50022">
    <property type="entry name" value="ISP domain"/>
    <property type="match status" value="1"/>
</dbReference>
<comment type="cofactor">
    <cofactor evidence="1">
        <name>Fe cation</name>
        <dbReference type="ChEBI" id="CHEBI:24875"/>
    </cofactor>
</comment>
<dbReference type="Proteomes" id="UP000056968">
    <property type="component" value="Chromosome"/>
</dbReference>
<dbReference type="GO" id="GO:0016491">
    <property type="term" value="F:oxidoreductase activity"/>
    <property type="evidence" value="ECO:0007669"/>
    <property type="project" value="UniProtKB-KW"/>
</dbReference>
<dbReference type="CDD" id="cd00680">
    <property type="entry name" value="RHO_alpha_C"/>
    <property type="match status" value="1"/>
</dbReference>
<dbReference type="InterPro" id="IPR001663">
    <property type="entry name" value="Rng_hydr_dOase-A"/>
</dbReference>
<name>A0A0S3EXT5_9SPHN</name>
<keyword evidence="6" id="KW-0411">Iron-sulfur</keyword>
<dbReference type="GO" id="GO:0005506">
    <property type="term" value="F:iron ion binding"/>
    <property type="evidence" value="ECO:0007669"/>
    <property type="project" value="InterPro"/>
</dbReference>
<dbReference type="PROSITE" id="PS51296">
    <property type="entry name" value="RIESKE"/>
    <property type="match status" value="1"/>
</dbReference>
<dbReference type="InterPro" id="IPR015879">
    <property type="entry name" value="Ring_hydroxy_dOase_asu_C_dom"/>
</dbReference>